<keyword evidence="1" id="KW-0812">Transmembrane</keyword>
<evidence type="ECO:0000256" key="1">
    <source>
        <dbReference type="SAM" id="Phobius"/>
    </source>
</evidence>
<dbReference type="Proteomes" id="UP000178490">
    <property type="component" value="Unassembled WGS sequence"/>
</dbReference>
<accession>A0A1F6NYZ4</accession>
<keyword evidence="1" id="KW-1133">Transmembrane helix</keyword>
<dbReference type="EMBL" id="MFRC01000043">
    <property type="protein sequence ID" value="OGH89125.1"/>
    <property type="molecule type" value="Genomic_DNA"/>
</dbReference>
<reference evidence="2 3" key="1">
    <citation type="journal article" date="2016" name="Nat. Commun.">
        <title>Thousands of microbial genomes shed light on interconnected biogeochemical processes in an aquifer system.</title>
        <authorList>
            <person name="Anantharaman K."/>
            <person name="Brown C.T."/>
            <person name="Hug L.A."/>
            <person name="Sharon I."/>
            <person name="Castelle C.J."/>
            <person name="Probst A.J."/>
            <person name="Thomas B.C."/>
            <person name="Singh A."/>
            <person name="Wilkins M.J."/>
            <person name="Karaoz U."/>
            <person name="Brodie E.L."/>
            <person name="Williams K.H."/>
            <person name="Hubbard S.S."/>
            <person name="Banfield J.F."/>
        </authorList>
    </citation>
    <scope>NUCLEOTIDE SEQUENCE [LARGE SCALE GENOMIC DNA]</scope>
</reference>
<proteinExistence type="predicted"/>
<organism evidence="2 3">
    <name type="scientific">Candidatus Magasanikbacteria bacterium RIFOXYD2_FULL_36_9</name>
    <dbReference type="NCBI Taxonomy" id="1798707"/>
    <lineage>
        <taxon>Bacteria</taxon>
        <taxon>Candidatus Magasanikiibacteriota</taxon>
    </lineage>
</organism>
<sequence length="125" mass="14969">MSDIPQNLHRDIMRGVKLVKTRYYLYGVFTGFLISLSILSFVVYEKMIEYGSVDFISVWFESIKINTAELLDFNDEILEFIPWFDLGVWFVVMLTVLIFMILFIRYRRILFLKIEKFSNIKNSNK</sequence>
<dbReference type="AlphaFoldDB" id="A0A1F6NYZ4"/>
<keyword evidence="1" id="KW-0472">Membrane</keyword>
<comment type="caution">
    <text evidence="2">The sequence shown here is derived from an EMBL/GenBank/DDBJ whole genome shotgun (WGS) entry which is preliminary data.</text>
</comment>
<feature type="transmembrane region" description="Helical" evidence="1">
    <location>
        <begin position="80"/>
        <end position="104"/>
    </location>
</feature>
<gene>
    <name evidence="2" type="ORF">A2537_00490</name>
</gene>
<feature type="transmembrane region" description="Helical" evidence="1">
    <location>
        <begin position="23"/>
        <end position="44"/>
    </location>
</feature>
<protein>
    <submittedName>
        <fullName evidence="2">Uncharacterized protein</fullName>
    </submittedName>
</protein>
<name>A0A1F6NYZ4_9BACT</name>
<evidence type="ECO:0000313" key="2">
    <source>
        <dbReference type="EMBL" id="OGH89125.1"/>
    </source>
</evidence>
<evidence type="ECO:0000313" key="3">
    <source>
        <dbReference type="Proteomes" id="UP000178490"/>
    </source>
</evidence>